<gene>
    <name evidence="3" type="ORF">DSM106044_01720</name>
</gene>
<keyword evidence="1" id="KW-0812">Transmembrane</keyword>
<dbReference type="InterPro" id="IPR053150">
    <property type="entry name" value="Teicoplanin_resist-assoc"/>
</dbReference>
<organism evidence="3 4">
    <name type="scientific">Robinsoniella peoriensis</name>
    <dbReference type="NCBI Taxonomy" id="180332"/>
    <lineage>
        <taxon>Bacteria</taxon>
        <taxon>Bacillati</taxon>
        <taxon>Bacillota</taxon>
        <taxon>Clostridia</taxon>
        <taxon>Lachnospirales</taxon>
        <taxon>Lachnospiraceae</taxon>
        <taxon>Robinsoniella</taxon>
    </lineage>
</organism>
<evidence type="ECO:0000313" key="4">
    <source>
        <dbReference type="Proteomes" id="UP000306509"/>
    </source>
</evidence>
<dbReference type="PANTHER" id="PTHR36834:SF1">
    <property type="entry name" value="INTEGRAL MEMBRANE PROTEIN"/>
    <property type="match status" value="1"/>
</dbReference>
<dbReference type="AlphaFoldDB" id="A0A4V6HS26"/>
<keyword evidence="4" id="KW-1185">Reference proteome</keyword>
<sequence>MKALIIEDFTEFIIEYGFRGILLGIGIVLIYIAILWCVKKFHNPQMKIRASLLPVIYIFSVYCYLVLEIAYFSREPGSRTRADLMIGATFQNTPRAISYIIENIIMMIPLGVLVPVLWKRIHTVWRCLAVGFFTSLVIEIFQFVSERGFFQTDDIITNVFGTLIGYWIYLCILKIRSKFNMNIYKSVND</sequence>
<comment type="caution">
    <text evidence="3">The sequence shown here is derived from an EMBL/GenBank/DDBJ whole genome shotgun (WGS) entry which is preliminary data.</text>
</comment>
<feature type="domain" description="VanZ-like" evidence="2">
    <location>
        <begin position="56"/>
        <end position="171"/>
    </location>
</feature>
<dbReference type="RefSeq" id="WP_138002284.1">
    <property type="nucleotide sequence ID" value="NZ_QGQD01000040.1"/>
</dbReference>
<evidence type="ECO:0000313" key="3">
    <source>
        <dbReference type="EMBL" id="TLD01338.1"/>
    </source>
</evidence>
<feature type="transmembrane region" description="Helical" evidence="1">
    <location>
        <begin position="50"/>
        <end position="72"/>
    </location>
</feature>
<protein>
    <submittedName>
        <fullName evidence="3">Putative integral membrane protein</fullName>
    </submittedName>
</protein>
<feature type="transmembrane region" description="Helical" evidence="1">
    <location>
        <begin position="96"/>
        <end position="117"/>
    </location>
</feature>
<name>A0A4V6HS26_9FIRM</name>
<dbReference type="PANTHER" id="PTHR36834">
    <property type="entry name" value="MEMBRANE PROTEIN-RELATED"/>
    <property type="match status" value="1"/>
</dbReference>
<accession>A0A4V6HS26</accession>
<dbReference type="InterPro" id="IPR006976">
    <property type="entry name" value="VanZ-like"/>
</dbReference>
<dbReference type="STRING" id="180332.GCA_000797495_03630"/>
<feature type="transmembrane region" description="Helical" evidence="1">
    <location>
        <begin position="124"/>
        <end position="143"/>
    </location>
</feature>
<evidence type="ECO:0000259" key="2">
    <source>
        <dbReference type="Pfam" id="PF04892"/>
    </source>
</evidence>
<dbReference type="Proteomes" id="UP000306509">
    <property type="component" value="Unassembled WGS sequence"/>
</dbReference>
<feature type="transmembrane region" description="Helical" evidence="1">
    <location>
        <begin position="20"/>
        <end position="38"/>
    </location>
</feature>
<keyword evidence="1" id="KW-0472">Membrane</keyword>
<proteinExistence type="predicted"/>
<keyword evidence="1" id="KW-1133">Transmembrane helix</keyword>
<evidence type="ECO:0000256" key="1">
    <source>
        <dbReference type="SAM" id="Phobius"/>
    </source>
</evidence>
<feature type="transmembrane region" description="Helical" evidence="1">
    <location>
        <begin position="155"/>
        <end position="175"/>
    </location>
</feature>
<reference evidence="3 4" key="1">
    <citation type="journal article" date="2019" name="Anaerobe">
        <title>Detection of Robinsoniella peoriensis in multiple bone samples of a trauma patient.</title>
        <authorList>
            <person name="Schrottner P."/>
            <person name="Hartwich K."/>
            <person name="Bunk B."/>
            <person name="Schober I."/>
            <person name="Helbig S."/>
            <person name="Rudolph W.W."/>
            <person name="Gunzer F."/>
        </authorList>
    </citation>
    <scope>NUCLEOTIDE SEQUENCE [LARGE SCALE GENOMIC DNA]</scope>
    <source>
        <strain evidence="3 4">DSM 106044</strain>
    </source>
</reference>
<dbReference type="Pfam" id="PF04892">
    <property type="entry name" value="VanZ"/>
    <property type="match status" value="1"/>
</dbReference>
<dbReference type="EMBL" id="QGQD01000040">
    <property type="protein sequence ID" value="TLD01338.1"/>
    <property type="molecule type" value="Genomic_DNA"/>
</dbReference>